<evidence type="ECO:0000313" key="10">
    <source>
        <dbReference type="Proteomes" id="UP001152759"/>
    </source>
</evidence>
<dbReference type="KEGG" id="btab:109040174"/>
<sequence>MVAGGGAVTSSAGFAAVPCGGDSTHSSPVTAADTTAMSNARKPSDTRRSNKPIMEKRRRARINNCLNELKTLILDAMKKDPARHSKLEKADILEMTVKHLEQMQRQQVALSLAADPLVMNKFRAGFNECAGEVGRFPGLDPPVRRRLLQHLANCLNSTLLGSTSPAQDASNVQLHILPTTLKDASLTINQPTNHQNSGIFLSTTNSGSLQLVPTRLPNGDIALILPTNFPIPQSKSSSPTPSSTSSSPPPLLLPKPAPSERIPKGYEVSSTNYFADPDPEPTDHLKFVEKSNLKTHRMSPYKLEKPQSSSPTNLSRTSPTSFDRLSVNIPSSQTLPFSNDAATSPVSLQSNGSYPSPLSPSGSSSYGTMSPTRCYSPPSHKPLSLVIKRESIESMDEDQPWRPW</sequence>
<dbReference type="SUPFAM" id="SSF158457">
    <property type="entry name" value="Orange domain-like"/>
    <property type="match status" value="1"/>
</dbReference>
<dbReference type="PANTHER" id="PTHR10985">
    <property type="entry name" value="BASIC HELIX-LOOP-HELIX TRANSCRIPTION FACTOR, HES-RELATED"/>
    <property type="match status" value="1"/>
</dbReference>
<evidence type="ECO:0000259" key="8">
    <source>
        <dbReference type="PROSITE" id="PS51054"/>
    </source>
</evidence>
<evidence type="ECO:0000313" key="9">
    <source>
        <dbReference type="EMBL" id="CAH0384046.1"/>
    </source>
</evidence>
<dbReference type="FunFam" id="4.10.280.10:FF:000009">
    <property type="entry name" value="Transcription factor HES-1"/>
    <property type="match status" value="1"/>
</dbReference>
<keyword evidence="4" id="KW-0804">Transcription</keyword>
<evidence type="ECO:0000259" key="7">
    <source>
        <dbReference type="PROSITE" id="PS50888"/>
    </source>
</evidence>
<dbReference type="InterPro" id="IPR050370">
    <property type="entry name" value="HES_HEY"/>
</dbReference>
<dbReference type="Pfam" id="PF00010">
    <property type="entry name" value="HLH"/>
    <property type="match status" value="1"/>
</dbReference>
<protein>
    <recommendedName>
        <fullName evidence="11">Hairy</fullName>
    </recommendedName>
</protein>
<proteinExistence type="predicted"/>
<evidence type="ECO:0008006" key="11">
    <source>
        <dbReference type="Google" id="ProtNLM"/>
    </source>
</evidence>
<keyword evidence="3" id="KW-0238">DNA-binding</keyword>
<evidence type="ECO:0000256" key="4">
    <source>
        <dbReference type="ARBA" id="ARBA00023163"/>
    </source>
</evidence>
<dbReference type="Gene3D" id="6.10.250.980">
    <property type="match status" value="1"/>
</dbReference>
<dbReference type="PROSITE" id="PS50888">
    <property type="entry name" value="BHLH"/>
    <property type="match status" value="1"/>
</dbReference>
<dbReference type="SMART" id="SM00511">
    <property type="entry name" value="ORANGE"/>
    <property type="match status" value="1"/>
</dbReference>
<dbReference type="Pfam" id="PF07527">
    <property type="entry name" value="Hairy_orange"/>
    <property type="match status" value="1"/>
</dbReference>
<evidence type="ECO:0000256" key="1">
    <source>
        <dbReference type="ARBA" id="ARBA00004123"/>
    </source>
</evidence>
<dbReference type="Gene3D" id="4.10.280.10">
    <property type="entry name" value="Helix-loop-helix DNA-binding domain"/>
    <property type="match status" value="1"/>
</dbReference>
<dbReference type="SMART" id="SM00353">
    <property type="entry name" value="HLH"/>
    <property type="match status" value="1"/>
</dbReference>
<dbReference type="InterPro" id="IPR003650">
    <property type="entry name" value="Orange_dom"/>
</dbReference>
<dbReference type="Proteomes" id="UP001152759">
    <property type="component" value="Chromosome 2"/>
</dbReference>
<feature type="compositionally biased region" description="Low complexity" evidence="6">
    <location>
        <begin position="350"/>
        <end position="371"/>
    </location>
</feature>
<dbReference type="GO" id="GO:1990837">
    <property type="term" value="F:sequence-specific double-stranded DNA binding"/>
    <property type="evidence" value="ECO:0007669"/>
    <property type="project" value="UniProtKB-ARBA"/>
</dbReference>
<dbReference type="EMBL" id="OU963863">
    <property type="protein sequence ID" value="CAH0384046.1"/>
    <property type="molecule type" value="Genomic_DNA"/>
</dbReference>
<feature type="compositionally biased region" description="Pro residues" evidence="6">
    <location>
        <begin position="247"/>
        <end position="257"/>
    </location>
</feature>
<keyword evidence="5" id="KW-0539">Nucleus</keyword>
<gene>
    <name evidence="9" type="ORF">BEMITA_LOCUS3424</name>
</gene>
<dbReference type="CDD" id="cd18913">
    <property type="entry name" value="bHLH-O_hairy_like"/>
    <property type="match status" value="1"/>
</dbReference>
<evidence type="ECO:0000256" key="5">
    <source>
        <dbReference type="ARBA" id="ARBA00023242"/>
    </source>
</evidence>
<feature type="domain" description="Orange" evidence="8">
    <location>
        <begin position="122"/>
        <end position="151"/>
    </location>
</feature>
<feature type="compositionally biased region" description="Polar residues" evidence="6">
    <location>
        <begin position="23"/>
        <end position="38"/>
    </location>
</feature>
<keyword evidence="2" id="KW-0805">Transcription regulation</keyword>
<evidence type="ECO:0000256" key="2">
    <source>
        <dbReference type="ARBA" id="ARBA00023015"/>
    </source>
</evidence>
<feature type="region of interest" description="Disordered" evidence="6">
    <location>
        <begin position="232"/>
        <end position="264"/>
    </location>
</feature>
<comment type="subcellular location">
    <subcellularLocation>
        <location evidence="1">Nucleus</location>
    </subcellularLocation>
</comment>
<evidence type="ECO:0000256" key="6">
    <source>
        <dbReference type="SAM" id="MobiDB-lite"/>
    </source>
</evidence>
<reference evidence="9" key="1">
    <citation type="submission" date="2021-12" db="EMBL/GenBank/DDBJ databases">
        <authorList>
            <person name="King R."/>
        </authorList>
    </citation>
    <scope>NUCLEOTIDE SEQUENCE</scope>
</reference>
<dbReference type="PROSITE" id="PS51054">
    <property type="entry name" value="ORANGE"/>
    <property type="match status" value="1"/>
</dbReference>
<feature type="compositionally biased region" description="Low complexity" evidence="6">
    <location>
        <begin position="232"/>
        <end position="246"/>
    </location>
</feature>
<feature type="domain" description="BHLH" evidence="7">
    <location>
        <begin position="46"/>
        <end position="103"/>
    </location>
</feature>
<dbReference type="GO" id="GO:0005634">
    <property type="term" value="C:nucleus"/>
    <property type="evidence" value="ECO:0007669"/>
    <property type="project" value="UniProtKB-SubCell"/>
</dbReference>
<evidence type="ECO:0000256" key="3">
    <source>
        <dbReference type="ARBA" id="ARBA00023125"/>
    </source>
</evidence>
<accession>A0A9P0A4Z5</accession>
<feature type="region of interest" description="Disordered" evidence="6">
    <location>
        <begin position="292"/>
        <end position="382"/>
    </location>
</feature>
<feature type="compositionally biased region" description="Polar residues" evidence="6">
    <location>
        <begin position="306"/>
        <end position="349"/>
    </location>
</feature>
<dbReference type="SUPFAM" id="SSF47459">
    <property type="entry name" value="HLH, helix-loop-helix DNA-binding domain"/>
    <property type="match status" value="1"/>
</dbReference>
<dbReference type="GO" id="GO:0006355">
    <property type="term" value="P:regulation of DNA-templated transcription"/>
    <property type="evidence" value="ECO:0007669"/>
    <property type="project" value="InterPro"/>
</dbReference>
<name>A0A9P0A4Z5_BEMTA</name>
<organism evidence="9 10">
    <name type="scientific">Bemisia tabaci</name>
    <name type="common">Sweetpotato whitefly</name>
    <name type="synonym">Aleurodes tabaci</name>
    <dbReference type="NCBI Taxonomy" id="7038"/>
    <lineage>
        <taxon>Eukaryota</taxon>
        <taxon>Metazoa</taxon>
        <taxon>Ecdysozoa</taxon>
        <taxon>Arthropoda</taxon>
        <taxon>Hexapoda</taxon>
        <taxon>Insecta</taxon>
        <taxon>Pterygota</taxon>
        <taxon>Neoptera</taxon>
        <taxon>Paraneoptera</taxon>
        <taxon>Hemiptera</taxon>
        <taxon>Sternorrhyncha</taxon>
        <taxon>Aleyrodoidea</taxon>
        <taxon>Aleyrodidae</taxon>
        <taxon>Aleyrodinae</taxon>
        <taxon>Bemisia</taxon>
    </lineage>
</organism>
<dbReference type="InterPro" id="IPR011598">
    <property type="entry name" value="bHLH_dom"/>
</dbReference>
<dbReference type="InterPro" id="IPR036638">
    <property type="entry name" value="HLH_DNA-bd_sf"/>
</dbReference>
<feature type="region of interest" description="Disordered" evidence="6">
    <location>
        <begin position="19"/>
        <end position="55"/>
    </location>
</feature>
<dbReference type="GO" id="GO:0046983">
    <property type="term" value="F:protein dimerization activity"/>
    <property type="evidence" value="ECO:0007669"/>
    <property type="project" value="InterPro"/>
</dbReference>
<dbReference type="AlphaFoldDB" id="A0A9P0A4Z5"/>
<keyword evidence="10" id="KW-1185">Reference proteome</keyword>